<name>A7THI5_VANPO</name>
<dbReference type="RefSeq" id="XP_001646167.1">
    <property type="nucleotide sequence ID" value="XM_001646117.1"/>
</dbReference>
<dbReference type="InterPro" id="IPR052471">
    <property type="entry name" value="PBI_I9"/>
</dbReference>
<gene>
    <name evidence="2" type="ORF">Kpol_1039p60</name>
</gene>
<dbReference type="Gene3D" id="3.30.70.80">
    <property type="entry name" value="Peptidase S8 propeptide/proteinase inhibitor I9"/>
    <property type="match status" value="1"/>
</dbReference>
<dbReference type="InterPro" id="IPR037045">
    <property type="entry name" value="S8pro/Inhibitor_I9_sf"/>
</dbReference>
<dbReference type="KEGG" id="vpo:Kpol_1039p60"/>
<dbReference type="GO" id="GO:0004866">
    <property type="term" value="F:endopeptidase inhibitor activity"/>
    <property type="evidence" value="ECO:0007669"/>
    <property type="project" value="EnsemblFungi"/>
</dbReference>
<dbReference type="AlphaFoldDB" id="A7THI5"/>
<dbReference type="MEROPS" id="I09.003"/>
<dbReference type="SUPFAM" id="SSF54897">
    <property type="entry name" value="Protease propeptides/inhibitors"/>
    <property type="match status" value="1"/>
</dbReference>
<dbReference type="HOGENOM" id="CLU_156026_1_0_1"/>
<dbReference type="InParanoid" id="A7THI5"/>
<dbReference type="PANTHER" id="PTHR28288">
    <property type="entry name" value="PROTEASE B INHIBITOR 2"/>
    <property type="match status" value="1"/>
</dbReference>
<dbReference type="PhylomeDB" id="A7THI5"/>
<evidence type="ECO:0000313" key="2">
    <source>
        <dbReference type="EMBL" id="EDO18309.1"/>
    </source>
</evidence>
<comment type="similarity">
    <text evidence="1">Belongs to the protease inhibitor I9 family.</text>
</comment>
<dbReference type="GeneID" id="5546591"/>
<evidence type="ECO:0000313" key="3">
    <source>
        <dbReference type="Proteomes" id="UP000000267"/>
    </source>
</evidence>
<accession>A7THI5</accession>
<dbReference type="Proteomes" id="UP000000267">
    <property type="component" value="Unassembled WGS sequence"/>
</dbReference>
<dbReference type="OMA" id="GSITHEY"/>
<dbReference type="GO" id="GO:0042144">
    <property type="term" value="P:vacuole fusion, non-autophagic"/>
    <property type="evidence" value="ECO:0007669"/>
    <property type="project" value="EnsemblFungi"/>
</dbReference>
<dbReference type="eggNOG" id="ENOG502S7VS">
    <property type="taxonomic scope" value="Eukaryota"/>
</dbReference>
<dbReference type="FunCoup" id="A7THI5">
    <property type="interactions" value="46"/>
</dbReference>
<keyword evidence="3" id="KW-1185">Reference proteome</keyword>
<evidence type="ECO:0000256" key="1">
    <source>
        <dbReference type="ARBA" id="ARBA00038069"/>
    </source>
</evidence>
<dbReference type="OrthoDB" id="5518345at2759"/>
<evidence type="ECO:0008006" key="4">
    <source>
        <dbReference type="Google" id="ProtNLM"/>
    </source>
</evidence>
<dbReference type="EMBL" id="DS480391">
    <property type="protein sequence ID" value="EDO18309.1"/>
    <property type="molecule type" value="Genomic_DNA"/>
</dbReference>
<reference evidence="2 3" key="1">
    <citation type="journal article" date="2007" name="Proc. Natl. Acad. Sci. U.S.A.">
        <title>Independent sorting-out of thousands of duplicated gene pairs in two yeast species descended from a whole-genome duplication.</title>
        <authorList>
            <person name="Scannell D.R."/>
            <person name="Frank A.C."/>
            <person name="Conant G.C."/>
            <person name="Byrne K.P."/>
            <person name="Woolfit M."/>
            <person name="Wolfe K.H."/>
        </authorList>
    </citation>
    <scope>NUCLEOTIDE SEQUENCE [LARGE SCALE GENOMIC DNA]</scope>
    <source>
        <strain evidence="3">ATCC 22028 / DSM 70294 / BCRC 21397 / CBS 2163 / NBRC 10782 / NRRL Y-8283 / UCD 57-17</strain>
    </source>
</reference>
<sequence>MSLNLILTMCDYIGSSSYILTFGNSGDEVIPNSFITEVKNIVSEFGGKVTHEYALIKGFTMDIPSDVVPNLKQKLELVEKKFGYSFNLERDSEVHALVGHEH</sequence>
<proteinExistence type="inferred from homology"/>
<protein>
    <recommendedName>
        <fullName evidence="4">Inhibitor I9 domain-containing protein</fullName>
    </recommendedName>
</protein>
<dbReference type="PANTHER" id="PTHR28288:SF2">
    <property type="entry name" value="PROTEASE B INHIBITOR 2"/>
    <property type="match status" value="1"/>
</dbReference>
<organism evidence="3">
    <name type="scientific">Vanderwaltozyma polyspora (strain ATCC 22028 / DSM 70294 / BCRC 21397 / CBS 2163 / NBRC 10782 / NRRL Y-8283 / UCD 57-17)</name>
    <name type="common">Kluyveromyces polysporus</name>
    <dbReference type="NCBI Taxonomy" id="436907"/>
    <lineage>
        <taxon>Eukaryota</taxon>
        <taxon>Fungi</taxon>
        <taxon>Dikarya</taxon>
        <taxon>Ascomycota</taxon>
        <taxon>Saccharomycotina</taxon>
        <taxon>Saccharomycetes</taxon>
        <taxon>Saccharomycetales</taxon>
        <taxon>Saccharomycetaceae</taxon>
        <taxon>Vanderwaltozyma</taxon>
    </lineage>
</organism>